<dbReference type="AlphaFoldDB" id="A0A0R2B546"/>
<dbReference type="PANTHER" id="PTHR42715:SF10">
    <property type="entry name" value="BETA-GLUCOSIDASE"/>
    <property type="match status" value="1"/>
</dbReference>
<evidence type="ECO:0000313" key="6">
    <source>
        <dbReference type="EMBL" id="KRM73826.1"/>
    </source>
</evidence>
<dbReference type="Proteomes" id="UP000051845">
    <property type="component" value="Unassembled WGS sequence"/>
</dbReference>
<dbReference type="InterPro" id="IPR019800">
    <property type="entry name" value="Glyco_hydro_3_AS"/>
</dbReference>
<dbReference type="EMBL" id="AYYR01000117">
    <property type="protein sequence ID" value="KRM73826.1"/>
    <property type="molecule type" value="Genomic_DNA"/>
</dbReference>
<dbReference type="InterPro" id="IPR036881">
    <property type="entry name" value="Glyco_hydro_3_C_sf"/>
</dbReference>
<reference evidence="6 7" key="1">
    <citation type="journal article" date="2015" name="Genome Announc.">
        <title>Expanding the biotechnology potential of lactobacilli through comparative genomics of 213 strains and associated genera.</title>
        <authorList>
            <person name="Sun Z."/>
            <person name="Harris H.M."/>
            <person name="McCann A."/>
            <person name="Guo C."/>
            <person name="Argimon S."/>
            <person name="Zhang W."/>
            <person name="Yang X."/>
            <person name="Jeffery I.B."/>
            <person name="Cooney J.C."/>
            <person name="Kagawa T.F."/>
            <person name="Liu W."/>
            <person name="Song Y."/>
            <person name="Salvetti E."/>
            <person name="Wrobel A."/>
            <person name="Rasinkangas P."/>
            <person name="Parkhill J."/>
            <person name="Rea M.C."/>
            <person name="O'Sullivan O."/>
            <person name="Ritari J."/>
            <person name="Douillard F.P."/>
            <person name="Paul Ross R."/>
            <person name="Yang R."/>
            <person name="Briner A.E."/>
            <person name="Felis G.E."/>
            <person name="de Vos W.M."/>
            <person name="Barrangou R."/>
            <person name="Klaenhammer T.R."/>
            <person name="Caufield P.W."/>
            <person name="Cui Y."/>
            <person name="Zhang H."/>
            <person name="O'Toole P.W."/>
        </authorList>
    </citation>
    <scope>NUCLEOTIDE SEQUENCE [LARGE SCALE GENOMIC DNA]</scope>
    <source>
        <strain evidence="6 7">DSM 20515</strain>
    </source>
</reference>
<dbReference type="PROSITE" id="PS00775">
    <property type="entry name" value="GLYCOSYL_HYDROL_F3"/>
    <property type="match status" value="1"/>
</dbReference>
<dbReference type="InterPro" id="IPR013783">
    <property type="entry name" value="Ig-like_fold"/>
</dbReference>
<gene>
    <name evidence="6" type="ORF">FC82_GL001025</name>
</gene>
<dbReference type="GO" id="GO:0005975">
    <property type="term" value="P:carbohydrate metabolic process"/>
    <property type="evidence" value="ECO:0007669"/>
    <property type="project" value="InterPro"/>
</dbReference>
<dbReference type="Pfam" id="PF00933">
    <property type="entry name" value="Glyco_hydro_3"/>
    <property type="match status" value="1"/>
</dbReference>
<dbReference type="SUPFAM" id="SSF51445">
    <property type="entry name" value="(Trans)glycosidases"/>
    <property type="match status" value="1"/>
</dbReference>
<dbReference type="InterPro" id="IPR017853">
    <property type="entry name" value="GH"/>
</dbReference>
<dbReference type="GO" id="GO:0008422">
    <property type="term" value="F:beta-glucosidase activity"/>
    <property type="evidence" value="ECO:0007669"/>
    <property type="project" value="UniProtKB-ARBA"/>
</dbReference>
<evidence type="ECO:0000256" key="2">
    <source>
        <dbReference type="ARBA" id="ARBA00022801"/>
    </source>
</evidence>
<feature type="domain" description="Fibronectin type III-like" evidence="5">
    <location>
        <begin position="580"/>
        <end position="650"/>
    </location>
</feature>
<dbReference type="InterPro" id="IPR002772">
    <property type="entry name" value="Glyco_hydro_3_C"/>
</dbReference>
<evidence type="ECO:0000256" key="4">
    <source>
        <dbReference type="RuleBase" id="RU361161"/>
    </source>
</evidence>
<organism evidence="6 7">
    <name type="scientific">Secundilactobacillus collinoides DSM 20515 = JCM 1123</name>
    <dbReference type="NCBI Taxonomy" id="1423733"/>
    <lineage>
        <taxon>Bacteria</taxon>
        <taxon>Bacillati</taxon>
        <taxon>Bacillota</taxon>
        <taxon>Bacilli</taxon>
        <taxon>Lactobacillales</taxon>
        <taxon>Lactobacillaceae</taxon>
        <taxon>Secundilactobacillus</taxon>
    </lineage>
</organism>
<dbReference type="STRING" id="33960.TY91_16770"/>
<dbReference type="PANTHER" id="PTHR42715">
    <property type="entry name" value="BETA-GLUCOSIDASE"/>
    <property type="match status" value="1"/>
</dbReference>
<evidence type="ECO:0000313" key="7">
    <source>
        <dbReference type="Proteomes" id="UP000051845"/>
    </source>
</evidence>
<dbReference type="Gene3D" id="2.60.40.10">
    <property type="entry name" value="Immunoglobulins"/>
    <property type="match status" value="1"/>
</dbReference>
<dbReference type="PRINTS" id="PR00133">
    <property type="entry name" value="GLHYDRLASE3"/>
</dbReference>
<keyword evidence="2 4" id="KW-0378">Hydrolase</keyword>
<dbReference type="InterPro" id="IPR036962">
    <property type="entry name" value="Glyco_hydro_3_N_sf"/>
</dbReference>
<dbReference type="Pfam" id="PF01915">
    <property type="entry name" value="Glyco_hydro_3_C"/>
    <property type="match status" value="1"/>
</dbReference>
<evidence type="ECO:0000256" key="3">
    <source>
        <dbReference type="ARBA" id="ARBA00023277"/>
    </source>
</evidence>
<dbReference type="Gene3D" id="3.40.50.1700">
    <property type="entry name" value="Glycoside hydrolase family 3 C-terminal domain"/>
    <property type="match status" value="1"/>
</dbReference>
<dbReference type="PATRIC" id="fig|1423733.4.peg.1081"/>
<proteinExistence type="inferred from homology"/>
<comment type="caution">
    <text evidence="6">The sequence shown here is derived from an EMBL/GenBank/DDBJ whole genome shotgun (WGS) entry which is preliminary data.</text>
</comment>
<comment type="similarity">
    <text evidence="1 4">Belongs to the glycosyl hydrolase 3 family.</text>
</comment>
<dbReference type="Gene3D" id="3.20.20.300">
    <property type="entry name" value="Glycoside hydrolase, family 3, N-terminal domain"/>
    <property type="match status" value="1"/>
</dbReference>
<evidence type="ECO:0000256" key="1">
    <source>
        <dbReference type="ARBA" id="ARBA00005336"/>
    </source>
</evidence>
<keyword evidence="3" id="KW-0119">Carbohydrate metabolism</keyword>
<keyword evidence="4" id="KW-0326">Glycosidase</keyword>
<sequence length="741" mass="80556">MTKQNDQSFIDQLTLPEKAALVSGKDAWYTATLERVGLKRLMMTDGPSGLRKQNTNAAVTGINDSVTAVSFPSSALTASSFDRDALNQLGHHLGKAARVEKVGVLLGPGINLKRSPLAGRNFEYFSEDPYLAGEMASAYVDGVQAEGVGVSVKHFAANNRENQRFTMSSDMDERTLRELYLTAFEKVVKHSHPATLMCSYNAINGTLNSQNKRLLTDILRDEWGFKGLVMSDWGAVADHTAAIQAGLDLEMPGKGPASTQEIVDAVNAGALSEHDLNRSVLRVLKLVSDYRPESETVEKYDLDEQHQFARKLAGESMVLLKNENVLPLKQGRSLAVIGELAEHPRYQGGGSSHVNAYQVVTPLDAIHKADAKAVYEAGYQLDSETADQKRLDAAVSAAKQADQVLIFAGYPASRESEGFDKTSLALPNNQNALIDAVTAVNDHVTVVLQNGSVVLMPWADKVQGILETYLAGEAVGEATWDILSGDVNPAGRLAETFPIRLADTPSYLTFNADPDHENYREGLFMGYRYYDKKQVPVAFPFGFGLSYTTFKYANLQLNIGSDSVTAQLSVTNTGNVAGTETVQAYVANKASRIEKPVKALANFAKVTLQPGETKTVSLTLNQRAFSWYNPEISDWQVDNGEYDILIGTSSQDIRLQATATLDWPQAAKPKVTLNSYIGDVLALPEAQAALKASGLTETFAALASGETTDQQMLLNIPLRSANMVGATQEQLTQFLTLMHEL</sequence>
<dbReference type="InterPro" id="IPR050288">
    <property type="entry name" value="Cellulose_deg_GH3"/>
</dbReference>
<dbReference type="RefSeq" id="WP_056997390.1">
    <property type="nucleotide sequence ID" value="NZ_AYYR01000117.1"/>
</dbReference>
<accession>A0A0R2B546</accession>
<dbReference type="Pfam" id="PF14310">
    <property type="entry name" value="Fn3-like"/>
    <property type="match status" value="1"/>
</dbReference>
<dbReference type="InterPro" id="IPR001764">
    <property type="entry name" value="Glyco_hydro_3_N"/>
</dbReference>
<protein>
    <submittedName>
        <fullName evidence="6">Glycosyl hydrolase family 3 protein</fullName>
    </submittedName>
</protein>
<evidence type="ECO:0000259" key="5">
    <source>
        <dbReference type="SMART" id="SM01217"/>
    </source>
</evidence>
<dbReference type="SMART" id="SM01217">
    <property type="entry name" value="Fn3_like"/>
    <property type="match status" value="1"/>
</dbReference>
<dbReference type="InterPro" id="IPR026891">
    <property type="entry name" value="Fn3-like"/>
</dbReference>
<name>A0A0R2B546_SECCO</name>
<dbReference type="SUPFAM" id="SSF52279">
    <property type="entry name" value="Beta-D-glucan exohydrolase, C-terminal domain"/>
    <property type="match status" value="1"/>
</dbReference>
<dbReference type="FunFam" id="2.60.40.10:FF:000495">
    <property type="entry name" value="Periplasmic beta-glucosidase"/>
    <property type="match status" value="1"/>
</dbReference>